<sequence>MTSIEALSPVFSVDSQGGHFCTTSQGQRNLVQLGGRLAGSQGLVGLYVTESAEPDYQPDPAQHGRVVALVRMLAMPQAHTVQNYPSGCMELRGSLMADRWPVGWPSETVFFSPHGGPVLRDAVAFALHIHDFAGFAGQFLQGPIDLRGVPALRDRLMIEIRHEVARNPAAQVRPF</sequence>
<protein>
    <submittedName>
        <fullName evidence="1">Uncharacterized protein</fullName>
    </submittedName>
</protein>
<keyword evidence="2" id="KW-1185">Reference proteome</keyword>
<comment type="caution">
    <text evidence="1">The sequence shown here is derived from an EMBL/GenBank/DDBJ whole genome shotgun (WGS) entry which is preliminary data.</text>
</comment>
<gene>
    <name evidence="1" type="ORF">K2U94_20085</name>
</gene>
<evidence type="ECO:0000313" key="2">
    <source>
        <dbReference type="Proteomes" id="UP001139104"/>
    </source>
</evidence>
<dbReference type="EMBL" id="JAIVFP010000002">
    <property type="protein sequence ID" value="MCI4685028.1"/>
    <property type="molecule type" value="Genomic_DNA"/>
</dbReference>
<accession>A0ABS9ZBK4</accession>
<dbReference type="Proteomes" id="UP001139104">
    <property type="component" value="Unassembled WGS sequence"/>
</dbReference>
<dbReference type="RefSeq" id="WP_243069048.1">
    <property type="nucleotide sequence ID" value="NZ_JAIVFK010000018.1"/>
</dbReference>
<proteinExistence type="predicted"/>
<reference evidence="1" key="1">
    <citation type="journal article" date="2022" name="ISME J.">
        <title>Identification of active gaseous-alkane degraders at natural gas seeps.</title>
        <authorList>
            <person name="Farhan Ul Haque M."/>
            <person name="Hernandez M."/>
            <person name="Crombie A.T."/>
            <person name="Murrell J.C."/>
        </authorList>
    </citation>
    <scope>NUCLEOTIDE SEQUENCE</scope>
    <source>
        <strain evidence="1">PC2</strain>
    </source>
</reference>
<name>A0ABS9ZBK4_9HYPH</name>
<organism evidence="1 2">
    <name type="scientific">Candidatus Rhodoblastus alkanivorans</name>
    <dbReference type="NCBI Taxonomy" id="2954117"/>
    <lineage>
        <taxon>Bacteria</taxon>
        <taxon>Pseudomonadati</taxon>
        <taxon>Pseudomonadota</taxon>
        <taxon>Alphaproteobacteria</taxon>
        <taxon>Hyphomicrobiales</taxon>
        <taxon>Rhodoblastaceae</taxon>
        <taxon>Rhodoblastus</taxon>
    </lineage>
</organism>
<evidence type="ECO:0000313" key="1">
    <source>
        <dbReference type="EMBL" id="MCI4685028.1"/>
    </source>
</evidence>